<protein>
    <submittedName>
        <fullName evidence="2">Uncharacterized protein</fullName>
    </submittedName>
</protein>
<evidence type="ECO:0000256" key="1">
    <source>
        <dbReference type="SAM" id="MobiDB-lite"/>
    </source>
</evidence>
<keyword evidence="3" id="KW-1185">Reference proteome</keyword>
<dbReference type="Proteomes" id="UP000236161">
    <property type="component" value="Unassembled WGS sequence"/>
</dbReference>
<name>A0A2I0BH60_9ASPA</name>
<organism evidence="2 3">
    <name type="scientific">Apostasia shenzhenica</name>
    <dbReference type="NCBI Taxonomy" id="1088818"/>
    <lineage>
        <taxon>Eukaryota</taxon>
        <taxon>Viridiplantae</taxon>
        <taxon>Streptophyta</taxon>
        <taxon>Embryophyta</taxon>
        <taxon>Tracheophyta</taxon>
        <taxon>Spermatophyta</taxon>
        <taxon>Magnoliopsida</taxon>
        <taxon>Liliopsida</taxon>
        <taxon>Asparagales</taxon>
        <taxon>Orchidaceae</taxon>
        <taxon>Apostasioideae</taxon>
        <taxon>Apostasia</taxon>
    </lineage>
</organism>
<feature type="region of interest" description="Disordered" evidence="1">
    <location>
        <begin position="36"/>
        <end position="58"/>
    </location>
</feature>
<gene>
    <name evidence="2" type="ORF">AXF42_Ash004612</name>
</gene>
<evidence type="ECO:0000313" key="3">
    <source>
        <dbReference type="Proteomes" id="UP000236161"/>
    </source>
</evidence>
<sequence length="58" mass="6439">MKIDLNPKQEQKKTRETCSPSAFPVRIDATCADPLKDQKTKGNLQPLCVPWSESTPPA</sequence>
<proteinExistence type="predicted"/>
<dbReference type="EMBL" id="KZ451883">
    <property type="protein sequence ID" value="PKA67120.1"/>
    <property type="molecule type" value="Genomic_DNA"/>
</dbReference>
<feature type="compositionally biased region" description="Basic and acidic residues" evidence="1">
    <location>
        <begin position="1"/>
        <end position="16"/>
    </location>
</feature>
<reference evidence="2 3" key="1">
    <citation type="journal article" date="2017" name="Nature">
        <title>The Apostasia genome and the evolution of orchids.</title>
        <authorList>
            <person name="Zhang G.Q."/>
            <person name="Liu K.W."/>
            <person name="Li Z."/>
            <person name="Lohaus R."/>
            <person name="Hsiao Y.Y."/>
            <person name="Niu S.C."/>
            <person name="Wang J.Y."/>
            <person name="Lin Y.C."/>
            <person name="Xu Q."/>
            <person name="Chen L.J."/>
            <person name="Yoshida K."/>
            <person name="Fujiwara S."/>
            <person name="Wang Z.W."/>
            <person name="Zhang Y.Q."/>
            <person name="Mitsuda N."/>
            <person name="Wang M."/>
            <person name="Liu G.H."/>
            <person name="Pecoraro L."/>
            <person name="Huang H.X."/>
            <person name="Xiao X.J."/>
            <person name="Lin M."/>
            <person name="Wu X.Y."/>
            <person name="Wu W.L."/>
            <person name="Chen Y.Y."/>
            <person name="Chang S.B."/>
            <person name="Sakamoto S."/>
            <person name="Ohme-Takagi M."/>
            <person name="Yagi M."/>
            <person name="Zeng S.J."/>
            <person name="Shen C.Y."/>
            <person name="Yeh C.M."/>
            <person name="Luo Y.B."/>
            <person name="Tsai W.C."/>
            <person name="Van de Peer Y."/>
            <person name="Liu Z.J."/>
        </authorList>
    </citation>
    <scope>NUCLEOTIDE SEQUENCE [LARGE SCALE GENOMIC DNA]</scope>
    <source>
        <strain evidence="3">cv. Shenzhen</strain>
        <tissue evidence="2">Stem</tissue>
    </source>
</reference>
<feature type="region of interest" description="Disordered" evidence="1">
    <location>
        <begin position="1"/>
        <end position="20"/>
    </location>
</feature>
<accession>A0A2I0BH60</accession>
<evidence type="ECO:0000313" key="2">
    <source>
        <dbReference type="EMBL" id="PKA67120.1"/>
    </source>
</evidence>
<dbReference type="AlphaFoldDB" id="A0A2I0BH60"/>